<organism evidence="2">
    <name type="scientific">Neisseria gonorrhoeae</name>
    <dbReference type="NCBI Taxonomy" id="485"/>
    <lineage>
        <taxon>Bacteria</taxon>
        <taxon>Pseudomonadati</taxon>
        <taxon>Pseudomonadota</taxon>
        <taxon>Betaproteobacteria</taxon>
        <taxon>Neisseriales</taxon>
        <taxon>Neisseriaceae</taxon>
        <taxon>Neisseria</taxon>
    </lineage>
</organism>
<reference evidence="2" key="1">
    <citation type="submission" date="2018-06" db="EMBL/GenBank/DDBJ databases">
        <authorList>
            <consortium name="Pathogen Informatics"/>
            <person name="Doyle S."/>
        </authorList>
    </citation>
    <scope>NUCLEOTIDE SEQUENCE [LARGE SCALE GENOMIC DNA]</scope>
    <source>
        <strain evidence="2">NCTC11421</strain>
    </source>
</reference>
<proteinExistence type="predicted"/>
<keyword evidence="1" id="KW-1133">Transmembrane helix</keyword>
<protein>
    <submittedName>
        <fullName evidence="2">Uncharacterized protein</fullName>
    </submittedName>
</protein>
<gene>
    <name evidence="2" type="ORF">NCTC11421_01493</name>
</gene>
<evidence type="ECO:0000313" key="2">
    <source>
        <dbReference type="EMBL" id="SUA21516.1"/>
    </source>
</evidence>
<accession>A0A378VZ43</accession>
<name>A0A378VZ43_NEIGO</name>
<keyword evidence="1" id="KW-0472">Membrane</keyword>
<sequence>MAIYLQWDVIISVFNVIIVLRLLTFRTQLDSFYTLSWNNEYILNTQFTNANFNTVTIGIRLVTFFTGNETGIPTCNIYGDGQHHDSSIRKKSTPLKPLLIYLRHCV</sequence>
<dbReference type="AlphaFoldDB" id="A0A378VZ43"/>
<dbReference type="EMBL" id="UGRI01000001">
    <property type="protein sequence ID" value="SUA21516.1"/>
    <property type="molecule type" value="Genomic_DNA"/>
</dbReference>
<feature type="transmembrane region" description="Helical" evidence="1">
    <location>
        <begin position="6"/>
        <end position="23"/>
    </location>
</feature>
<evidence type="ECO:0000256" key="1">
    <source>
        <dbReference type="SAM" id="Phobius"/>
    </source>
</evidence>
<keyword evidence="1" id="KW-0812">Transmembrane</keyword>